<comment type="similarity">
    <text evidence="2 8">Belongs to the peptidase A24 family.</text>
</comment>
<keyword evidence="14" id="KW-1185">Reference proteome</keyword>
<name>A0A4D7C1I6_9SPHN</name>
<dbReference type="EC" id="2.1.1.-" evidence="9"/>
<keyword evidence="4" id="KW-0997">Cell inner membrane</keyword>
<evidence type="ECO:0000313" key="13">
    <source>
        <dbReference type="EMBL" id="QCI78891.1"/>
    </source>
</evidence>
<dbReference type="InterPro" id="IPR050882">
    <property type="entry name" value="Prepilin_peptidase/N-MTase"/>
</dbReference>
<feature type="domain" description="Prepilin type IV endopeptidase peptidase" evidence="11">
    <location>
        <begin position="104"/>
        <end position="204"/>
    </location>
</feature>
<dbReference type="PRINTS" id="PR00864">
    <property type="entry name" value="PREPILNPTASE"/>
</dbReference>
<dbReference type="GO" id="GO:0006465">
    <property type="term" value="P:signal peptide processing"/>
    <property type="evidence" value="ECO:0007669"/>
    <property type="project" value="TreeGrafter"/>
</dbReference>
<dbReference type="Gene3D" id="1.20.120.1220">
    <property type="match status" value="1"/>
</dbReference>
<evidence type="ECO:0000256" key="3">
    <source>
        <dbReference type="ARBA" id="ARBA00022475"/>
    </source>
</evidence>
<evidence type="ECO:0000256" key="2">
    <source>
        <dbReference type="ARBA" id="ARBA00005801"/>
    </source>
</evidence>
<keyword evidence="3" id="KW-1003">Cell membrane</keyword>
<sequence length="205" mass="21558">MQTLWSLFTVLAGPFVGSFLGLASLRLPAGRSFMRGRSACQACAKPLGPHELIPLLGYLLQRGRCRACAAVIPRRYPLLETTCLTIGLLSALLASGPLALATAVLGWWLLLIAVIDAEHMLLPDSLTLPLIVAGLALGAWRTPGLDHIIGAAAGFAALSLVALVYRRLRGIDGLGDGDPRLFAASGAWLGWTALPTVLLGATCLR</sequence>
<dbReference type="PANTHER" id="PTHR30487:SF0">
    <property type="entry name" value="PREPILIN LEADER PEPTIDASE_N-METHYLTRANSFERASE-RELATED"/>
    <property type="match status" value="1"/>
</dbReference>
<keyword evidence="9" id="KW-0378">Hydrolase</keyword>
<evidence type="ECO:0000256" key="6">
    <source>
        <dbReference type="ARBA" id="ARBA00022989"/>
    </source>
</evidence>
<evidence type="ECO:0000256" key="4">
    <source>
        <dbReference type="ARBA" id="ARBA00022519"/>
    </source>
</evidence>
<evidence type="ECO:0000259" key="11">
    <source>
        <dbReference type="Pfam" id="PF01478"/>
    </source>
</evidence>
<keyword evidence="9" id="KW-0808">Transferase</keyword>
<dbReference type="GO" id="GO:0005886">
    <property type="term" value="C:plasma membrane"/>
    <property type="evidence" value="ECO:0007669"/>
    <property type="project" value="UniProtKB-SubCell"/>
</dbReference>
<keyword evidence="9" id="KW-0489">Methyltransferase</keyword>
<dbReference type="KEGG" id="hgn:E6W36_02560"/>
<comment type="catalytic activity">
    <reaction evidence="9">
        <text>Typically cleaves a -Gly-|-Phe- bond to release an N-terminal, basic peptide of 5-8 residues from type IV prepilin, and then N-methylates the new N-terminal amino group, the methyl donor being S-adenosyl-L-methionine.</text>
        <dbReference type="EC" id="3.4.23.43"/>
    </reaction>
</comment>
<protein>
    <recommendedName>
        <fullName evidence="9">Prepilin leader peptidase/N-methyltransferase</fullName>
        <ecNumber evidence="9">2.1.1.-</ecNumber>
        <ecNumber evidence="9">3.4.23.43</ecNumber>
    </recommendedName>
</protein>
<keyword evidence="7 10" id="KW-0472">Membrane</keyword>
<dbReference type="InterPro" id="IPR010627">
    <property type="entry name" value="Prepilin_pept_A24_N"/>
</dbReference>
<feature type="transmembrane region" description="Helical" evidence="10">
    <location>
        <begin position="185"/>
        <end position="204"/>
    </location>
</feature>
<dbReference type="GO" id="GO:0008168">
    <property type="term" value="F:methyltransferase activity"/>
    <property type="evidence" value="ECO:0007669"/>
    <property type="project" value="UniProtKB-KW"/>
</dbReference>
<keyword evidence="9" id="KW-0511">Multifunctional enzyme</keyword>
<feature type="transmembrane region" description="Helical" evidence="10">
    <location>
        <begin position="147"/>
        <end position="165"/>
    </location>
</feature>
<keyword evidence="9" id="KW-0645">Protease</keyword>
<feature type="domain" description="Prepilin peptidase A24 N-terminal" evidence="12">
    <location>
        <begin position="12"/>
        <end position="91"/>
    </location>
</feature>
<dbReference type="Pfam" id="PF01478">
    <property type="entry name" value="Peptidase_A24"/>
    <property type="match status" value="1"/>
</dbReference>
<dbReference type="RefSeq" id="WP_222873664.1">
    <property type="nucleotide sequence ID" value="NZ_CP039704.1"/>
</dbReference>
<dbReference type="EC" id="3.4.23.43" evidence="9"/>
<dbReference type="GO" id="GO:0032259">
    <property type="term" value="P:methylation"/>
    <property type="evidence" value="ECO:0007669"/>
    <property type="project" value="UniProtKB-KW"/>
</dbReference>
<dbReference type="AlphaFoldDB" id="A0A4D7C1I6"/>
<dbReference type="Pfam" id="PF06750">
    <property type="entry name" value="A24_N_bact"/>
    <property type="match status" value="1"/>
</dbReference>
<evidence type="ECO:0000259" key="12">
    <source>
        <dbReference type="Pfam" id="PF06750"/>
    </source>
</evidence>
<organism evidence="13 14">
    <name type="scientific">Hankyongella ginsenosidimutans</name>
    <dbReference type="NCBI Taxonomy" id="1763828"/>
    <lineage>
        <taxon>Bacteria</taxon>
        <taxon>Pseudomonadati</taxon>
        <taxon>Pseudomonadota</taxon>
        <taxon>Alphaproteobacteria</taxon>
        <taxon>Sphingomonadales</taxon>
        <taxon>Sphingomonadaceae</taxon>
        <taxon>Hankyongella</taxon>
    </lineage>
</organism>
<comment type="subcellular location">
    <subcellularLocation>
        <location evidence="1">Cell inner membrane</location>
        <topology evidence="1">Multi-pass membrane protein</topology>
    </subcellularLocation>
    <subcellularLocation>
        <location evidence="9">Cell membrane</location>
        <topology evidence="9">Multi-pass membrane protein</topology>
    </subcellularLocation>
</comment>
<evidence type="ECO:0000256" key="8">
    <source>
        <dbReference type="RuleBase" id="RU003793"/>
    </source>
</evidence>
<feature type="transmembrane region" description="Helical" evidence="10">
    <location>
        <begin position="6"/>
        <end position="27"/>
    </location>
</feature>
<keyword evidence="6 10" id="KW-1133">Transmembrane helix</keyword>
<feature type="transmembrane region" description="Helical" evidence="10">
    <location>
        <begin position="84"/>
        <end position="115"/>
    </location>
</feature>
<dbReference type="InterPro" id="IPR014032">
    <property type="entry name" value="Peptidase_A24A_bac"/>
</dbReference>
<dbReference type="PANTHER" id="PTHR30487">
    <property type="entry name" value="TYPE 4 PREPILIN-LIKE PROTEINS LEADER PEPTIDE-PROCESSING ENZYME"/>
    <property type="match status" value="1"/>
</dbReference>
<evidence type="ECO:0000256" key="5">
    <source>
        <dbReference type="ARBA" id="ARBA00022692"/>
    </source>
</evidence>
<evidence type="ECO:0000313" key="14">
    <source>
        <dbReference type="Proteomes" id="UP000298714"/>
    </source>
</evidence>
<dbReference type="GO" id="GO:0004190">
    <property type="term" value="F:aspartic-type endopeptidase activity"/>
    <property type="evidence" value="ECO:0007669"/>
    <property type="project" value="UniProtKB-EC"/>
</dbReference>
<feature type="transmembrane region" description="Helical" evidence="10">
    <location>
        <begin position="121"/>
        <end position="140"/>
    </location>
</feature>
<dbReference type="EMBL" id="CP039704">
    <property type="protein sequence ID" value="QCI78891.1"/>
    <property type="molecule type" value="Genomic_DNA"/>
</dbReference>
<gene>
    <name evidence="13" type="ORF">E6W36_02560</name>
</gene>
<proteinExistence type="inferred from homology"/>
<reference evidence="14" key="1">
    <citation type="submission" date="2019-04" db="EMBL/GenBank/DDBJ databases">
        <title>Complete genome sequence of Sphingomonas sp. W1-2-3.</title>
        <authorList>
            <person name="Im W.T."/>
        </authorList>
    </citation>
    <scope>NUCLEOTIDE SEQUENCE [LARGE SCALE GENOMIC DNA]</scope>
    <source>
        <strain evidence="14">W1-2-3</strain>
    </source>
</reference>
<dbReference type="Proteomes" id="UP000298714">
    <property type="component" value="Chromosome"/>
</dbReference>
<keyword evidence="5 9" id="KW-0812">Transmembrane</keyword>
<comment type="function">
    <text evidence="9">Plays an essential role in type IV pili and type II pseudopili formation by proteolytically removing the leader sequence from substrate proteins and subsequently monomethylating the alpha-amino group of the newly exposed N-terminal phenylalanine.</text>
</comment>
<evidence type="ECO:0000256" key="9">
    <source>
        <dbReference type="RuleBase" id="RU003794"/>
    </source>
</evidence>
<accession>A0A4D7C1I6</accession>
<evidence type="ECO:0000256" key="7">
    <source>
        <dbReference type="ARBA" id="ARBA00023136"/>
    </source>
</evidence>
<dbReference type="InterPro" id="IPR000045">
    <property type="entry name" value="Prepilin_IV_endopep_pep"/>
</dbReference>
<evidence type="ECO:0000256" key="10">
    <source>
        <dbReference type="SAM" id="Phobius"/>
    </source>
</evidence>
<evidence type="ECO:0000256" key="1">
    <source>
        <dbReference type="ARBA" id="ARBA00004429"/>
    </source>
</evidence>